<dbReference type="SUPFAM" id="SSF55424">
    <property type="entry name" value="FAD/NAD-linked reductases, dimerisation (C-terminal) domain"/>
    <property type="match status" value="1"/>
</dbReference>
<dbReference type="InterPro" id="IPR016156">
    <property type="entry name" value="FAD/NAD-linked_Rdtase_dimer_sf"/>
</dbReference>
<name>A0ABU9VTQ3_9CLOT</name>
<comment type="similarity">
    <text evidence="2 13">Belongs to the class-I pyridine nucleotide-disulfide oxidoreductase family.</text>
</comment>
<keyword evidence="7 13" id="KW-0274">FAD</keyword>
<evidence type="ECO:0000256" key="2">
    <source>
        <dbReference type="ARBA" id="ARBA00007532"/>
    </source>
</evidence>
<keyword evidence="10" id="KW-1015">Disulfide bond</keyword>
<evidence type="ECO:0000256" key="6">
    <source>
        <dbReference type="ARBA" id="ARBA00022630"/>
    </source>
</evidence>
<dbReference type="GO" id="GO:0004148">
    <property type="term" value="F:dihydrolipoyl dehydrogenase (NADH) activity"/>
    <property type="evidence" value="ECO:0007669"/>
    <property type="project" value="UniProtKB-EC"/>
</dbReference>
<dbReference type="Gene3D" id="3.30.390.30">
    <property type="match status" value="1"/>
</dbReference>
<dbReference type="InterPro" id="IPR004099">
    <property type="entry name" value="Pyr_nucl-diS_OxRdtase_dimer"/>
</dbReference>
<comment type="miscellaneous">
    <text evidence="13">The active site is a redox-active disulfide bond.</text>
</comment>
<dbReference type="PANTHER" id="PTHR22912:SF217">
    <property type="entry name" value="DIHYDROLIPOYL DEHYDROGENASE"/>
    <property type="match status" value="1"/>
</dbReference>
<evidence type="ECO:0000256" key="12">
    <source>
        <dbReference type="ARBA" id="ARBA00049187"/>
    </source>
</evidence>
<dbReference type="PANTHER" id="PTHR22912">
    <property type="entry name" value="DISULFIDE OXIDOREDUCTASE"/>
    <property type="match status" value="1"/>
</dbReference>
<comment type="caution">
    <text evidence="16">The sequence shown here is derived from an EMBL/GenBank/DDBJ whole genome shotgun (WGS) entry which is preliminary data.</text>
</comment>
<feature type="domain" description="Pyridine nucleotide-disulphide oxidoreductase dimerisation" evidence="14">
    <location>
        <begin position="340"/>
        <end position="449"/>
    </location>
</feature>
<keyword evidence="5" id="KW-0963">Cytoplasm</keyword>
<keyword evidence="9 13" id="KW-0520">NAD</keyword>
<reference evidence="16 17" key="1">
    <citation type="submission" date="2024-04" db="EMBL/GenBank/DDBJ databases">
        <title>Genome sequencing and metabolic network reconstruction of aminoacids and betaine degradation by Anoxynatronum sibiricum.</title>
        <authorList>
            <person name="Detkova E.N."/>
            <person name="Boltjanskaja Y.V."/>
            <person name="Mardanov A.V."/>
            <person name="Kevbrin V."/>
        </authorList>
    </citation>
    <scope>NUCLEOTIDE SEQUENCE [LARGE SCALE GENOMIC DNA]</scope>
    <source>
        <strain evidence="16 17">Z-7981</strain>
    </source>
</reference>
<evidence type="ECO:0000313" key="17">
    <source>
        <dbReference type="Proteomes" id="UP001407405"/>
    </source>
</evidence>
<evidence type="ECO:0000256" key="5">
    <source>
        <dbReference type="ARBA" id="ARBA00022490"/>
    </source>
</evidence>
<evidence type="ECO:0000259" key="15">
    <source>
        <dbReference type="Pfam" id="PF07992"/>
    </source>
</evidence>
<evidence type="ECO:0000256" key="10">
    <source>
        <dbReference type="ARBA" id="ARBA00023157"/>
    </source>
</evidence>
<comment type="subcellular location">
    <subcellularLocation>
        <location evidence="1">Cytoplasm</location>
    </subcellularLocation>
</comment>
<dbReference type="InterPro" id="IPR023753">
    <property type="entry name" value="FAD/NAD-binding_dom"/>
</dbReference>
<dbReference type="InterPro" id="IPR001100">
    <property type="entry name" value="Pyr_nuc-diS_OxRdtase"/>
</dbReference>
<evidence type="ECO:0000256" key="9">
    <source>
        <dbReference type="ARBA" id="ARBA00023027"/>
    </source>
</evidence>
<dbReference type="EMBL" id="JBCITM010000007">
    <property type="protein sequence ID" value="MEN1760536.1"/>
    <property type="molecule type" value="Genomic_DNA"/>
</dbReference>
<evidence type="ECO:0000256" key="11">
    <source>
        <dbReference type="ARBA" id="ARBA00023284"/>
    </source>
</evidence>
<keyword evidence="11 13" id="KW-0676">Redox-active center</keyword>
<dbReference type="EC" id="1.8.1.4" evidence="3 13"/>
<dbReference type="InterPro" id="IPR050151">
    <property type="entry name" value="Class-I_Pyr_Nuc-Dis_Oxidored"/>
</dbReference>
<evidence type="ECO:0000256" key="3">
    <source>
        <dbReference type="ARBA" id="ARBA00012608"/>
    </source>
</evidence>
<evidence type="ECO:0000256" key="13">
    <source>
        <dbReference type="RuleBase" id="RU003692"/>
    </source>
</evidence>
<dbReference type="Gene3D" id="3.50.50.60">
    <property type="entry name" value="FAD/NAD(P)-binding domain"/>
    <property type="match status" value="2"/>
</dbReference>
<dbReference type="InterPro" id="IPR036188">
    <property type="entry name" value="FAD/NAD-bd_sf"/>
</dbReference>
<dbReference type="PRINTS" id="PR00411">
    <property type="entry name" value="PNDRDTASEI"/>
</dbReference>
<keyword evidence="17" id="KW-1185">Reference proteome</keyword>
<gene>
    <name evidence="16" type="primary">lpdA</name>
    <name evidence="16" type="ORF">AAIG11_08635</name>
</gene>
<dbReference type="PROSITE" id="PS00076">
    <property type="entry name" value="PYRIDINE_REDOX_1"/>
    <property type="match status" value="1"/>
</dbReference>
<dbReference type="Pfam" id="PF02852">
    <property type="entry name" value="Pyr_redox_dim"/>
    <property type="match status" value="1"/>
</dbReference>
<organism evidence="16 17">
    <name type="scientific">Anoxynatronum sibiricum</name>
    <dbReference type="NCBI Taxonomy" id="210623"/>
    <lineage>
        <taxon>Bacteria</taxon>
        <taxon>Bacillati</taxon>
        <taxon>Bacillota</taxon>
        <taxon>Clostridia</taxon>
        <taxon>Eubacteriales</taxon>
        <taxon>Clostridiaceae</taxon>
        <taxon>Anoxynatronum</taxon>
    </lineage>
</organism>
<dbReference type="RefSeq" id="WP_343185859.1">
    <property type="nucleotide sequence ID" value="NZ_JBCITM010000007.1"/>
</dbReference>
<keyword evidence="8 13" id="KW-0560">Oxidoreductase</keyword>
<sequence length="462" mass="48403">MRIVVIGGGPGGYVAAIRAAQLGGEVTLVEKASLGGTCLNVGCIPTKVLAHSTELLQEIRHADTYGLEVPAVSVNWPCLQERKQAVVNQLVEGVGGLLRSWNVDVIQAEASFANEQELLLKEASGGTRLLPFDKAILAAGSESVQLPLPGADHPEILTSTEALSLPTIPESLCVIGGGVIGTEFAGIYAGMGTKVTVIEMLPEILVNMEPELTAMVQMIMEEEGVHFHTDTQVKTIEKAPTGFVVNAQCQGQPVTVTAQHVLMAAGRRPATASLGLEKAGIRTEKGRVLVNDRLQTSLPHVYAIGDCTGGTMLAHTASAQGVAAAETIMGHYTEARFDTIPSCVYIRPEYASVGLTEAAAKAKGYAVKTGKFALTGNGKALIMNNGVGMVKFVADAATDEVLGLHILGPRATDLISEGTLALRLEATLKEIGTTIHAHPTLSEAILEAAHAAQGHCIHMPKP</sequence>
<comment type="cofactor">
    <cofactor evidence="13">
        <name>FAD</name>
        <dbReference type="ChEBI" id="CHEBI:57692"/>
    </cofactor>
    <text evidence="13">Binds 1 FAD per subunit.</text>
</comment>
<dbReference type="PIRSF" id="PIRSF000350">
    <property type="entry name" value="Mercury_reductase_MerA"/>
    <property type="match status" value="1"/>
</dbReference>
<protein>
    <recommendedName>
        <fullName evidence="4 13">Dihydrolipoyl dehydrogenase</fullName>
        <ecNumber evidence="3 13">1.8.1.4</ecNumber>
    </recommendedName>
</protein>
<accession>A0ABU9VTQ3</accession>
<evidence type="ECO:0000256" key="8">
    <source>
        <dbReference type="ARBA" id="ARBA00023002"/>
    </source>
</evidence>
<comment type="catalytic activity">
    <reaction evidence="12 13">
        <text>N(6)-[(R)-dihydrolipoyl]-L-lysyl-[protein] + NAD(+) = N(6)-[(R)-lipoyl]-L-lysyl-[protein] + NADH + H(+)</text>
        <dbReference type="Rhea" id="RHEA:15045"/>
        <dbReference type="Rhea" id="RHEA-COMP:10474"/>
        <dbReference type="Rhea" id="RHEA-COMP:10475"/>
        <dbReference type="ChEBI" id="CHEBI:15378"/>
        <dbReference type="ChEBI" id="CHEBI:57540"/>
        <dbReference type="ChEBI" id="CHEBI:57945"/>
        <dbReference type="ChEBI" id="CHEBI:83099"/>
        <dbReference type="ChEBI" id="CHEBI:83100"/>
        <dbReference type="EC" id="1.8.1.4"/>
    </reaction>
</comment>
<evidence type="ECO:0000256" key="4">
    <source>
        <dbReference type="ARBA" id="ARBA00016961"/>
    </source>
</evidence>
<evidence type="ECO:0000256" key="1">
    <source>
        <dbReference type="ARBA" id="ARBA00004496"/>
    </source>
</evidence>
<proteinExistence type="inferred from homology"/>
<dbReference type="NCBIfam" id="TIGR01350">
    <property type="entry name" value="lipoamide_DH"/>
    <property type="match status" value="1"/>
</dbReference>
<dbReference type="Proteomes" id="UP001407405">
    <property type="component" value="Unassembled WGS sequence"/>
</dbReference>
<dbReference type="SUPFAM" id="SSF51905">
    <property type="entry name" value="FAD/NAD(P)-binding domain"/>
    <property type="match status" value="1"/>
</dbReference>
<dbReference type="InterPro" id="IPR006258">
    <property type="entry name" value="Lipoamide_DH"/>
</dbReference>
<evidence type="ECO:0000259" key="14">
    <source>
        <dbReference type="Pfam" id="PF02852"/>
    </source>
</evidence>
<evidence type="ECO:0000313" key="16">
    <source>
        <dbReference type="EMBL" id="MEN1760536.1"/>
    </source>
</evidence>
<keyword evidence="6 13" id="KW-0285">Flavoprotein</keyword>
<feature type="domain" description="FAD/NAD(P)-binding" evidence="15">
    <location>
        <begin position="1"/>
        <end position="321"/>
    </location>
</feature>
<dbReference type="Pfam" id="PF07992">
    <property type="entry name" value="Pyr_redox_2"/>
    <property type="match status" value="1"/>
</dbReference>
<evidence type="ECO:0000256" key="7">
    <source>
        <dbReference type="ARBA" id="ARBA00022827"/>
    </source>
</evidence>
<dbReference type="PRINTS" id="PR00368">
    <property type="entry name" value="FADPNR"/>
</dbReference>
<dbReference type="InterPro" id="IPR012999">
    <property type="entry name" value="Pyr_OxRdtase_I_AS"/>
</dbReference>